<proteinExistence type="inferred from homology"/>
<dbReference type="FunFam" id="3.30.70.3550:FF:000001">
    <property type="entry name" value="Leucyl/phenylalanyl-tRNA--protein transferase"/>
    <property type="match status" value="1"/>
</dbReference>
<evidence type="ECO:0000256" key="7">
    <source>
        <dbReference type="ARBA" id="ARBA00051538"/>
    </source>
</evidence>
<dbReference type="InterPro" id="IPR016181">
    <property type="entry name" value="Acyl_CoA_acyltransferase"/>
</dbReference>
<gene>
    <name evidence="15" type="primary">aat</name>
    <name evidence="16" type="ORF">OM33_10390</name>
</gene>
<dbReference type="HOGENOM" id="CLU_075045_0_0_6"/>
<dbReference type="OrthoDB" id="9790282at2"/>
<evidence type="ECO:0000313" key="16">
    <source>
        <dbReference type="EMBL" id="AIY65514.1"/>
    </source>
</evidence>
<reference evidence="16 17" key="1">
    <citation type="submission" date="2014-11" db="EMBL/GenBank/DDBJ databases">
        <title>Complete Genome Sequence of Pseudoalteromonas sp. Strain OCN003 Isolated from Kaneohe Bay, Oahu, Hawaii.</title>
        <authorList>
            <person name="Beurmann S."/>
            <person name="Videau P."/>
            <person name="Ushijima B."/>
            <person name="Smith A.M."/>
            <person name="Aeby G.S."/>
            <person name="Callahan S.M."/>
            <person name="Belcaid M."/>
        </authorList>
    </citation>
    <scope>NUCLEOTIDE SEQUENCE [LARGE SCALE GENOMIC DNA]</scope>
    <source>
        <strain evidence="16 17">OCN003</strain>
    </source>
</reference>
<dbReference type="Proteomes" id="UP000030341">
    <property type="component" value="Chromosome 1"/>
</dbReference>
<keyword evidence="3 15" id="KW-0808">Transferase</keyword>
<evidence type="ECO:0000256" key="4">
    <source>
        <dbReference type="ARBA" id="ARBA00023315"/>
    </source>
</evidence>
<accession>A0A0A7EFY0</accession>
<protein>
    <recommendedName>
        <fullName evidence="11 15">Leucyl/phenylalanyl-tRNA--protein transferase</fullName>
        <ecNumber evidence="10 15">2.3.2.6</ecNumber>
    </recommendedName>
    <alternativeName>
        <fullName evidence="12 15">L/F-transferase</fullName>
    </alternativeName>
    <alternativeName>
        <fullName evidence="13 15">Leucyltransferase</fullName>
    </alternativeName>
    <alternativeName>
        <fullName evidence="14 15">Phenyalanyltransferase</fullName>
    </alternativeName>
</protein>
<dbReference type="InterPro" id="IPR004616">
    <property type="entry name" value="Leu/Phe-tRNA_Trfase"/>
</dbReference>
<evidence type="ECO:0000256" key="10">
    <source>
        <dbReference type="ARBA" id="ARBA00066767"/>
    </source>
</evidence>
<evidence type="ECO:0000256" key="9">
    <source>
        <dbReference type="ARBA" id="ARBA00061535"/>
    </source>
</evidence>
<comment type="function">
    <text evidence="8 15">Functions in the N-end rule pathway of protein degradation where it conjugates Leu, Phe and, less efficiently, Met from aminoacyl-tRNAs to the N-termini of proteins containing an N-terminal arginine or lysine.</text>
</comment>
<dbReference type="HAMAP" id="MF_00688">
    <property type="entry name" value="Leu_Phe_trans"/>
    <property type="match status" value="1"/>
</dbReference>
<dbReference type="PANTHER" id="PTHR30098">
    <property type="entry name" value="LEUCYL/PHENYLALANYL-TRNA--PROTEIN TRANSFERASE"/>
    <property type="match status" value="1"/>
</dbReference>
<dbReference type="eggNOG" id="COG2360">
    <property type="taxonomic scope" value="Bacteria"/>
</dbReference>
<dbReference type="EMBL" id="CP009888">
    <property type="protein sequence ID" value="AIY65514.1"/>
    <property type="molecule type" value="Genomic_DNA"/>
</dbReference>
<organism evidence="16 17">
    <name type="scientific">Pseudoalteromonas piratica</name>
    <dbReference type="NCBI Taxonomy" id="1348114"/>
    <lineage>
        <taxon>Bacteria</taxon>
        <taxon>Pseudomonadati</taxon>
        <taxon>Pseudomonadota</taxon>
        <taxon>Gammaproteobacteria</taxon>
        <taxon>Alteromonadales</taxon>
        <taxon>Pseudoalteromonadaceae</taxon>
        <taxon>Pseudoalteromonas</taxon>
    </lineage>
</organism>
<evidence type="ECO:0000313" key="17">
    <source>
        <dbReference type="Proteomes" id="UP000030341"/>
    </source>
</evidence>
<comment type="catalytic activity">
    <reaction evidence="6 15">
        <text>N-terminal L-arginyl-[protein] + L-leucyl-tRNA(Leu) = N-terminal L-leucyl-L-arginyl-[protein] + tRNA(Leu) + H(+)</text>
        <dbReference type="Rhea" id="RHEA:50416"/>
        <dbReference type="Rhea" id="RHEA-COMP:9613"/>
        <dbReference type="Rhea" id="RHEA-COMP:9622"/>
        <dbReference type="Rhea" id="RHEA-COMP:12672"/>
        <dbReference type="Rhea" id="RHEA-COMP:12673"/>
        <dbReference type="ChEBI" id="CHEBI:15378"/>
        <dbReference type="ChEBI" id="CHEBI:64719"/>
        <dbReference type="ChEBI" id="CHEBI:78442"/>
        <dbReference type="ChEBI" id="CHEBI:78494"/>
        <dbReference type="ChEBI" id="CHEBI:133044"/>
        <dbReference type="EC" id="2.3.2.6"/>
    </reaction>
</comment>
<keyword evidence="4 15" id="KW-0012">Acyltransferase</keyword>
<keyword evidence="17" id="KW-1185">Reference proteome</keyword>
<dbReference type="GO" id="GO:0030163">
    <property type="term" value="P:protein catabolic process"/>
    <property type="evidence" value="ECO:0007669"/>
    <property type="project" value="UniProtKB-UniRule"/>
</dbReference>
<dbReference type="Gene3D" id="3.30.70.3550">
    <property type="entry name" value="Leucyl/phenylalanyl-tRNA-protein transferase, N-terminal domain"/>
    <property type="match status" value="1"/>
</dbReference>
<dbReference type="STRING" id="1348114.OM33_10390"/>
<evidence type="ECO:0000256" key="13">
    <source>
        <dbReference type="ARBA" id="ARBA00077165"/>
    </source>
</evidence>
<evidence type="ECO:0000256" key="8">
    <source>
        <dbReference type="ARBA" id="ARBA00054043"/>
    </source>
</evidence>
<evidence type="ECO:0000256" key="1">
    <source>
        <dbReference type="ARBA" id="ARBA00004496"/>
    </source>
</evidence>
<dbReference type="GO" id="GO:0005737">
    <property type="term" value="C:cytoplasm"/>
    <property type="evidence" value="ECO:0007669"/>
    <property type="project" value="UniProtKB-SubCell"/>
</dbReference>
<evidence type="ECO:0000256" key="15">
    <source>
        <dbReference type="HAMAP-Rule" id="MF_00688"/>
    </source>
</evidence>
<dbReference type="PANTHER" id="PTHR30098:SF2">
    <property type="entry name" value="LEUCYL_PHENYLALANYL-TRNA--PROTEIN TRANSFERASE"/>
    <property type="match status" value="1"/>
</dbReference>
<dbReference type="KEGG" id="pseo:OM33_10390"/>
<dbReference type="Pfam" id="PF03588">
    <property type="entry name" value="Leu_Phe_trans"/>
    <property type="match status" value="1"/>
</dbReference>
<name>A0A0A7EFY0_9GAMM</name>
<dbReference type="RefSeq" id="WP_038641471.1">
    <property type="nucleotide sequence ID" value="NZ_CP009888.1"/>
</dbReference>
<evidence type="ECO:0000256" key="3">
    <source>
        <dbReference type="ARBA" id="ARBA00022679"/>
    </source>
</evidence>
<comment type="subcellular location">
    <subcellularLocation>
        <location evidence="1 15">Cytoplasm</location>
    </subcellularLocation>
</comment>
<evidence type="ECO:0000256" key="6">
    <source>
        <dbReference type="ARBA" id="ARBA00050652"/>
    </source>
</evidence>
<dbReference type="Gene3D" id="3.40.630.70">
    <property type="entry name" value="Leucyl/phenylalanyl-tRNA-protein transferase, C-terminal domain"/>
    <property type="match status" value="1"/>
</dbReference>
<dbReference type="InterPro" id="IPR042221">
    <property type="entry name" value="Leu/Phe-tRNA_Trfase_N"/>
</dbReference>
<dbReference type="GO" id="GO:0008914">
    <property type="term" value="F:leucyl-tRNA--protein transferase activity"/>
    <property type="evidence" value="ECO:0007669"/>
    <property type="project" value="UniProtKB-UniRule"/>
</dbReference>
<comment type="catalytic activity">
    <reaction evidence="7 15">
        <text>N-terminal L-lysyl-[protein] + L-leucyl-tRNA(Leu) = N-terminal L-leucyl-L-lysyl-[protein] + tRNA(Leu) + H(+)</text>
        <dbReference type="Rhea" id="RHEA:12340"/>
        <dbReference type="Rhea" id="RHEA-COMP:9613"/>
        <dbReference type="Rhea" id="RHEA-COMP:9622"/>
        <dbReference type="Rhea" id="RHEA-COMP:12670"/>
        <dbReference type="Rhea" id="RHEA-COMP:12671"/>
        <dbReference type="ChEBI" id="CHEBI:15378"/>
        <dbReference type="ChEBI" id="CHEBI:65249"/>
        <dbReference type="ChEBI" id="CHEBI:78442"/>
        <dbReference type="ChEBI" id="CHEBI:78494"/>
        <dbReference type="ChEBI" id="CHEBI:133043"/>
        <dbReference type="EC" id="2.3.2.6"/>
    </reaction>
</comment>
<evidence type="ECO:0000256" key="12">
    <source>
        <dbReference type="ARBA" id="ARBA00077136"/>
    </source>
</evidence>
<dbReference type="SUPFAM" id="SSF55729">
    <property type="entry name" value="Acyl-CoA N-acyltransferases (Nat)"/>
    <property type="match status" value="1"/>
</dbReference>
<keyword evidence="2 15" id="KW-0963">Cytoplasm</keyword>
<dbReference type="InterPro" id="IPR042203">
    <property type="entry name" value="Leu/Phe-tRNA_Trfase_C"/>
</dbReference>
<evidence type="ECO:0000256" key="14">
    <source>
        <dbReference type="ARBA" id="ARBA00083640"/>
    </source>
</evidence>
<evidence type="ECO:0000256" key="2">
    <source>
        <dbReference type="ARBA" id="ARBA00022490"/>
    </source>
</evidence>
<comment type="similarity">
    <text evidence="9 15">Belongs to the L/F-transferase family.</text>
</comment>
<evidence type="ECO:0000256" key="5">
    <source>
        <dbReference type="ARBA" id="ARBA00050607"/>
    </source>
</evidence>
<sequence>MTAQLTLLDSLSTQFPPANLALTEPDGLLAIGGDLSTARLTNAYQNGIFPWFNQGEPIMWWCPSSRAILNIGQIKVSRSLRKLAKQNKYTIHINRNFVGVINNCIKQREAKEGTWITSDMKSAYIALHQLGLAHSIEVYNLRNELVGGLYGIMVDHVFCGESMFHFESNCSKLAFWALHNHLKNNNVNFIDCQIENPHLTSLGVTTISRSDFLAKLNTKNTFTPNTAMWQPQQLIGIYD</sequence>
<evidence type="ECO:0000256" key="11">
    <source>
        <dbReference type="ARBA" id="ARBA00074372"/>
    </source>
</evidence>
<dbReference type="EC" id="2.3.2.6" evidence="10 15"/>
<dbReference type="NCBIfam" id="TIGR00667">
    <property type="entry name" value="aat"/>
    <property type="match status" value="1"/>
</dbReference>
<dbReference type="AlphaFoldDB" id="A0A0A7EFY0"/>
<comment type="catalytic activity">
    <reaction evidence="5 15">
        <text>L-phenylalanyl-tRNA(Phe) + an N-terminal L-alpha-aminoacyl-[protein] = an N-terminal L-phenylalanyl-L-alpha-aminoacyl-[protein] + tRNA(Phe)</text>
        <dbReference type="Rhea" id="RHEA:43632"/>
        <dbReference type="Rhea" id="RHEA-COMP:9668"/>
        <dbReference type="Rhea" id="RHEA-COMP:9699"/>
        <dbReference type="Rhea" id="RHEA-COMP:10636"/>
        <dbReference type="Rhea" id="RHEA-COMP:10637"/>
        <dbReference type="ChEBI" id="CHEBI:78442"/>
        <dbReference type="ChEBI" id="CHEBI:78531"/>
        <dbReference type="ChEBI" id="CHEBI:78597"/>
        <dbReference type="ChEBI" id="CHEBI:83561"/>
        <dbReference type="EC" id="2.3.2.6"/>
    </reaction>
</comment>